<keyword evidence="1" id="KW-0812">Transmembrane</keyword>
<keyword evidence="1" id="KW-0472">Membrane</keyword>
<protein>
    <submittedName>
        <fullName evidence="2">Uncharacterized protein</fullName>
    </submittedName>
</protein>
<dbReference type="EMBL" id="UPPP01000085">
    <property type="protein sequence ID" value="VBB08241.1"/>
    <property type="molecule type" value="Genomic_DNA"/>
</dbReference>
<keyword evidence="1" id="KW-1133">Transmembrane helix</keyword>
<dbReference type="Proteomes" id="UP000277811">
    <property type="component" value="Unassembled WGS sequence"/>
</dbReference>
<evidence type="ECO:0000313" key="3">
    <source>
        <dbReference type="Proteomes" id="UP000277811"/>
    </source>
</evidence>
<evidence type="ECO:0000256" key="1">
    <source>
        <dbReference type="SAM" id="Phobius"/>
    </source>
</evidence>
<proteinExistence type="predicted"/>
<gene>
    <name evidence="2" type="ORF">LUCI_3510</name>
</gene>
<sequence>MQVYALYALIGTGLITVGYLVYLFLMLPRNTRTK</sequence>
<dbReference type="AlphaFoldDB" id="A0A498RA28"/>
<name>A0A498RA28_9FIRM</name>
<accession>A0A498RA28</accession>
<keyword evidence="3" id="KW-1185">Reference proteome</keyword>
<reference evidence="2 3" key="1">
    <citation type="submission" date="2018-06" db="EMBL/GenBank/DDBJ databases">
        <authorList>
            <person name="Strepis N."/>
        </authorList>
    </citation>
    <scope>NUCLEOTIDE SEQUENCE [LARGE SCALE GENOMIC DNA]</scope>
    <source>
        <strain evidence="2">LUCI</strain>
    </source>
</reference>
<organism evidence="2 3">
    <name type="scientific">Lucifera butyrica</name>
    <dbReference type="NCBI Taxonomy" id="1351585"/>
    <lineage>
        <taxon>Bacteria</taxon>
        <taxon>Bacillati</taxon>
        <taxon>Bacillota</taxon>
        <taxon>Negativicutes</taxon>
        <taxon>Veillonellales</taxon>
        <taxon>Veillonellaceae</taxon>
        <taxon>Lucifera</taxon>
    </lineage>
</organism>
<feature type="transmembrane region" description="Helical" evidence="1">
    <location>
        <begin position="6"/>
        <end position="27"/>
    </location>
</feature>
<evidence type="ECO:0000313" key="2">
    <source>
        <dbReference type="EMBL" id="VBB08241.1"/>
    </source>
</evidence>